<comment type="caution">
    <text evidence="4">The sequence shown here is derived from an EMBL/GenBank/DDBJ whole genome shotgun (WGS) entry which is preliminary data.</text>
</comment>
<feature type="domain" description="HIT" evidence="3">
    <location>
        <begin position="47"/>
        <end position="153"/>
    </location>
</feature>
<dbReference type="GO" id="GO:0016787">
    <property type="term" value="F:hydrolase activity"/>
    <property type="evidence" value="ECO:0007669"/>
    <property type="project" value="UniProtKB-KW"/>
</dbReference>
<reference evidence="4 5" key="1">
    <citation type="submission" date="2021-03" db="EMBL/GenBank/DDBJ databases">
        <title>Sequencing the genomes of 1000 actinobacteria strains.</title>
        <authorList>
            <person name="Klenk H.-P."/>
        </authorList>
    </citation>
    <scope>NUCLEOTIDE SEQUENCE [LARGE SCALE GENOMIC DNA]</scope>
    <source>
        <strain evidence="4 5">DSM 45516</strain>
    </source>
</reference>
<feature type="short sequence motif" description="Histidine triad motif" evidence="1">
    <location>
        <begin position="138"/>
        <end position="142"/>
    </location>
</feature>
<sequence>MPSSDRVAAVNPVGSQQLLLPLEGTPDSAPIERSARRRSTRPDPACIFCQHADPTINTVVRRRGTMYARWDNFPASRGHIEIVPFRHILSFFDMTERENRDLHILAQTMRDTLNSMYQPDGFTIGVNDGSAAGRTIPHLHLHIIPRWYGDVPDARGGIRRVFAECDPDSWS</sequence>
<keyword evidence="5" id="KW-1185">Reference proteome</keyword>
<dbReference type="RefSeq" id="WP_209884151.1">
    <property type="nucleotide sequence ID" value="NZ_JAGGMR010000001.1"/>
</dbReference>
<dbReference type="PANTHER" id="PTHR42997:SF1">
    <property type="entry name" value="AP-4-A PHOSPHORYLASE"/>
    <property type="match status" value="1"/>
</dbReference>
<evidence type="ECO:0000259" key="3">
    <source>
        <dbReference type="PROSITE" id="PS51084"/>
    </source>
</evidence>
<keyword evidence="4" id="KW-0378">Hydrolase</keyword>
<protein>
    <submittedName>
        <fullName evidence="4">Diadenosine tetraphosphate (Ap4A) HIT family hydrolase</fullName>
    </submittedName>
</protein>
<accession>A0ABS4Q9Y3</accession>
<dbReference type="PROSITE" id="PS51084">
    <property type="entry name" value="HIT_2"/>
    <property type="match status" value="1"/>
</dbReference>
<evidence type="ECO:0000313" key="4">
    <source>
        <dbReference type="EMBL" id="MBP2187511.1"/>
    </source>
</evidence>
<name>A0ABS4Q9Y3_9NOCA</name>
<organism evidence="4 5">
    <name type="scientific">Nocardia goodfellowii</name>
    <dbReference type="NCBI Taxonomy" id="882446"/>
    <lineage>
        <taxon>Bacteria</taxon>
        <taxon>Bacillati</taxon>
        <taxon>Actinomycetota</taxon>
        <taxon>Actinomycetes</taxon>
        <taxon>Mycobacteriales</taxon>
        <taxon>Nocardiaceae</taxon>
        <taxon>Nocardia</taxon>
    </lineage>
</organism>
<dbReference type="InterPro" id="IPR011146">
    <property type="entry name" value="HIT-like"/>
</dbReference>
<dbReference type="Gene3D" id="3.30.428.10">
    <property type="entry name" value="HIT-like"/>
    <property type="match status" value="1"/>
</dbReference>
<dbReference type="EMBL" id="JAGGMR010000001">
    <property type="protein sequence ID" value="MBP2187511.1"/>
    <property type="molecule type" value="Genomic_DNA"/>
</dbReference>
<dbReference type="PANTHER" id="PTHR42997">
    <property type="entry name" value="HIT FAMILY HYDROLASE"/>
    <property type="match status" value="1"/>
</dbReference>
<evidence type="ECO:0000256" key="1">
    <source>
        <dbReference type="PROSITE-ProRule" id="PRU00464"/>
    </source>
</evidence>
<dbReference type="SUPFAM" id="SSF54197">
    <property type="entry name" value="HIT-like"/>
    <property type="match status" value="1"/>
</dbReference>
<dbReference type="InterPro" id="IPR036265">
    <property type="entry name" value="HIT-like_sf"/>
</dbReference>
<proteinExistence type="predicted"/>
<dbReference type="Proteomes" id="UP001519325">
    <property type="component" value="Unassembled WGS sequence"/>
</dbReference>
<evidence type="ECO:0000313" key="5">
    <source>
        <dbReference type="Proteomes" id="UP001519325"/>
    </source>
</evidence>
<evidence type="ECO:0000256" key="2">
    <source>
        <dbReference type="SAM" id="MobiDB-lite"/>
    </source>
</evidence>
<dbReference type="InterPro" id="IPR052908">
    <property type="entry name" value="AP-4-A_phosphorylase"/>
</dbReference>
<dbReference type="Pfam" id="PF01230">
    <property type="entry name" value="HIT"/>
    <property type="match status" value="1"/>
</dbReference>
<feature type="region of interest" description="Disordered" evidence="2">
    <location>
        <begin position="20"/>
        <end position="42"/>
    </location>
</feature>
<gene>
    <name evidence="4" type="ORF">BJ987_000412</name>
</gene>